<evidence type="ECO:0000313" key="2">
    <source>
        <dbReference type="Proteomes" id="UP001558613"/>
    </source>
</evidence>
<organism evidence="1 2">
    <name type="scientific">Cirrhinus molitorella</name>
    <name type="common">mud carp</name>
    <dbReference type="NCBI Taxonomy" id="172907"/>
    <lineage>
        <taxon>Eukaryota</taxon>
        <taxon>Metazoa</taxon>
        <taxon>Chordata</taxon>
        <taxon>Craniata</taxon>
        <taxon>Vertebrata</taxon>
        <taxon>Euteleostomi</taxon>
        <taxon>Actinopterygii</taxon>
        <taxon>Neopterygii</taxon>
        <taxon>Teleostei</taxon>
        <taxon>Ostariophysi</taxon>
        <taxon>Cypriniformes</taxon>
        <taxon>Cyprinidae</taxon>
        <taxon>Labeoninae</taxon>
        <taxon>Labeonini</taxon>
        <taxon>Cirrhinus</taxon>
    </lineage>
</organism>
<keyword evidence="2" id="KW-1185">Reference proteome</keyword>
<evidence type="ECO:0000313" key="1">
    <source>
        <dbReference type="EMBL" id="KAL1276625.1"/>
    </source>
</evidence>
<protein>
    <submittedName>
        <fullName evidence="1">Uncharacterized protein</fullName>
    </submittedName>
</protein>
<dbReference type="Proteomes" id="UP001558613">
    <property type="component" value="Unassembled WGS sequence"/>
</dbReference>
<proteinExistence type="predicted"/>
<reference evidence="1 2" key="1">
    <citation type="submission" date="2023-09" db="EMBL/GenBank/DDBJ databases">
        <authorList>
            <person name="Wang M."/>
        </authorList>
    </citation>
    <scope>NUCLEOTIDE SEQUENCE [LARGE SCALE GENOMIC DNA]</scope>
    <source>
        <strain evidence="1">GT-2023</strain>
        <tissue evidence="1">Liver</tissue>
    </source>
</reference>
<dbReference type="EMBL" id="JAYMGO010000004">
    <property type="protein sequence ID" value="KAL1276625.1"/>
    <property type="molecule type" value="Genomic_DNA"/>
</dbReference>
<sequence>MSPRHRPLIANALRPTFGRCSRKSRLLCVGEAGEAGFGAAGGKQALRLRKGGGSGEGGKGVLGVHGGGGFDCGRGGGRLWAAAGRRGFEAAGRGEAGFGLRAGRGGLWVRAGGEAGFGARREEAGFGGCRQGGGGLGRSRRKRV</sequence>
<comment type="caution">
    <text evidence="1">The sequence shown here is derived from an EMBL/GenBank/DDBJ whole genome shotgun (WGS) entry which is preliminary data.</text>
</comment>
<accession>A0ABR3NJ35</accession>
<name>A0ABR3NJ35_9TELE</name>
<gene>
    <name evidence="1" type="ORF">QQF64_036248</name>
</gene>